<evidence type="ECO:0000313" key="2">
    <source>
        <dbReference type="EMBL" id="EDR08183.1"/>
    </source>
</evidence>
<name>B0DBG6_LACBS</name>
<dbReference type="RefSeq" id="XP_001881253.1">
    <property type="nucleotide sequence ID" value="XM_001881218.1"/>
</dbReference>
<dbReference type="InParanoid" id="B0DBG6"/>
<dbReference type="HOGENOM" id="CLU_075591_0_0_1"/>
<dbReference type="KEGG" id="lbc:LACBIDRAFT_294334"/>
<dbReference type="PANTHER" id="PTHR40780:SF2">
    <property type="entry name" value="DUF3669 DOMAIN-CONTAINING PROTEIN"/>
    <property type="match status" value="1"/>
</dbReference>
<dbReference type="Pfam" id="PF12417">
    <property type="entry name" value="DUF3669"/>
    <property type="match status" value="1"/>
</dbReference>
<accession>B0DBG6</accession>
<dbReference type="Proteomes" id="UP000001194">
    <property type="component" value="Unassembled WGS sequence"/>
</dbReference>
<sequence length="307" mass="34405">MKGLGYSCSEDGDLEFRKLGSGTFGVVYLHTGLPGVVKKCRTINGCDTLRNEHNQLHSIHQALSASGNAILAPAPLEFYTIDSDFWEDITLPANDVSRTCAYGMSRVYAPPPALRKKIIDLFCPAHLRNNPSIKPSMIHVARILLGRAISNPGRVAPQRFFDTYNFPLTRDRVELLGIDVENTAVEMGRLLAQMHMKAKNDARDIEIVLGANVTDNSSKPDEPRIWVIDFNQVAPFNCTEEEIPRLVEAFYANEAYFPRPRPSDELYNLFSQAYIAECAKIDDVAVVLGRLFIHALEREQLARDQVN</sequence>
<gene>
    <name evidence="2" type="ORF">LACBIDRAFT_294334</name>
</gene>
<dbReference type="InterPro" id="IPR022137">
    <property type="entry name" value="Znf_prot_DUF3669"/>
</dbReference>
<dbReference type="EMBL" id="DS547102">
    <property type="protein sequence ID" value="EDR08183.1"/>
    <property type="molecule type" value="Genomic_DNA"/>
</dbReference>
<keyword evidence="3" id="KW-1185">Reference proteome</keyword>
<dbReference type="PANTHER" id="PTHR40780">
    <property type="entry name" value="DUF3669 DOMAIN-CONTAINING PROTEIN"/>
    <property type="match status" value="1"/>
</dbReference>
<proteinExistence type="predicted"/>
<evidence type="ECO:0000313" key="3">
    <source>
        <dbReference type="Proteomes" id="UP000001194"/>
    </source>
</evidence>
<dbReference type="OrthoDB" id="2993351at2759"/>
<evidence type="ECO:0000259" key="1">
    <source>
        <dbReference type="Pfam" id="PF12417"/>
    </source>
</evidence>
<protein>
    <submittedName>
        <fullName evidence="2">Predicted protein</fullName>
    </submittedName>
</protein>
<dbReference type="GeneID" id="6076930"/>
<feature type="domain" description="DUF3669" evidence="1">
    <location>
        <begin position="225"/>
        <end position="281"/>
    </location>
</feature>
<dbReference type="AlphaFoldDB" id="B0DBG6"/>
<reference evidence="2 3" key="1">
    <citation type="journal article" date="2008" name="Nature">
        <title>The genome of Laccaria bicolor provides insights into mycorrhizal symbiosis.</title>
        <authorList>
            <person name="Martin F."/>
            <person name="Aerts A."/>
            <person name="Ahren D."/>
            <person name="Brun A."/>
            <person name="Danchin E.G.J."/>
            <person name="Duchaussoy F."/>
            <person name="Gibon J."/>
            <person name="Kohler A."/>
            <person name="Lindquist E."/>
            <person name="Pereda V."/>
            <person name="Salamov A."/>
            <person name="Shapiro H.J."/>
            <person name="Wuyts J."/>
            <person name="Blaudez D."/>
            <person name="Buee M."/>
            <person name="Brokstein P."/>
            <person name="Canbaeck B."/>
            <person name="Cohen D."/>
            <person name="Courty P.E."/>
            <person name="Coutinho P.M."/>
            <person name="Delaruelle C."/>
            <person name="Detter J.C."/>
            <person name="Deveau A."/>
            <person name="DiFazio S."/>
            <person name="Duplessis S."/>
            <person name="Fraissinet-Tachet L."/>
            <person name="Lucic E."/>
            <person name="Frey-Klett P."/>
            <person name="Fourrey C."/>
            <person name="Feussner I."/>
            <person name="Gay G."/>
            <person name="Grimwood J."/>
            <person name="Hoegger P.J."/>
            <person name="Jain P."/>
            <person name="Kilaru S."/>
            <person name="Labbe J."/>
            <person name="Lin Y.C."/>
            <person name="Legue V."/>
            <person name="Le Tacon F."/>
            <person name="Marmeisse R."/>
            <person name="Melayah D."/>
            <person name="Montanini B."/>
            <person name="Muratet M."/>
            <person name="Nehls U."/>
            <person name="Niculita-Hirzel H."/>
            <person name="Oudot-Le Secq M.P."/>
            <person name="Peter M."/>
            <person name="Quesneville H."/>
            <person name="Rajashekar B."/>
            <person name="Reich M."/>
            <person name="Rouhier N."/>
            <person name="Schmutz J."/>
            <person name="Yin T."/>
            <person name="Chalot M."/>
            <person name="Henrissat B."/>
            <person name="Kuees U."/>
            <person name="Lucas S."/>
            <person name="Van de Peer Y."/>
            <person name="Podila G.K."/>
            <person name="Polle A."/>
            <person name="Pukkila P.J."/>
            <person name="Richardson P.M."/>
            <person name="Rouze P."/>
            <person name="Sanders I.R."/>
            <person name="Stajich J.E."/>
            <person name="Tunlid A."/>
            <person name="Tuskan G."/>
            <person name="Grigoriev I.V."/>
        </authorList>
    </citation>
    <scope>NUCLEOTIDE SEQUENCE [LARGE SCALE GENOMIC DNA]</scope>
    <source>
        <strain evidence="3">S238N-H82 / ATCC MYA-4686</strain>
    </source>
</reference>
<organism evidence="3">
    <name type="scientific">Laccaria bicolor (strain S238N-H82 / ATCC MYA-4686)</name>
    <name type="common">Bicoloured deceiver</name>
    <name type="synonym">Laccaria laccata var. bicolor</name>
    <dbReference type="NCBI Taxonomy" id="486041"/>
    <lineage>
        <taxon>Eukaryota</taxon>
        <taxon>Fungi</taxon>
        <taxon>Dikarya</taxon>
        <taxon>Basidiomycota</taxon>
        <taxon>Agaricomycotina</taxon>
        <taxon>Agaricomycetes</taxon>
        <taxon>Agaricomycetidae</taxon>
        <taxon>Agaricales</taxon>
        <taxon>Agaricineae</taxon>
        <taxon>Hydnangiaceae</taxon>
        <taxon>Laccaria</taxon>
    </lineage>
</organism>